<proteinExistence type="predicted"/>
<dbReference type="RefSeq" id="WP_167227365.1">
    <property type="nucleotide sequence ID" value="NZ_VUYU01000014.1"/>
</dbReference>
<organism evidence="1 2">
    <name type="scientific">Massilia rubra</name>
    <dbReference type="NCBI Taxonomy" id="2607910"/>
    <lineage>
        <taxon>Bacteria</taxon>
        <taxon>Pseudomonadati</taxon>
        <taxon>Pseudomonadota</taxon>
        <taxon>Betaproteobacteria</taxon>
        <taxon>Burkholderiales</taxon>
        <taxon>Oxalobacteraceae</taxon>
        <taxon>Telluria group</taxon>
        <taxon>Massilia</taxon>
    </lineage>
</organism>
<protein>
    <submittedName>
        <fullName evidence="1">Carboxypeptidase-like regulatory domain-containing protein</fullName>
    </submittedName>
</protein>
<dbReference type="InterPro" id="IPR008969">
    <property type="entry name" value="CarboxyPept-like_regulatory"/>
</dbReference>
<evidence type="ECO:0000313" key="1">
    <source>
        <dbReference type="EMBL" id="NHZ35819.1"/>
    </source>
</evidence>
<reference evidence="1 2" key="1">
    <citation type="submission" date="2019-09" db="EMBL/GenBank/DDBJ databases">
        <title>Taxonomy of Antarctic Massilia spp.: description of Massilia rubra sp. nov., Massilia aquatica sp. nov., Massilia mucilaginosa sp. nov., Massilia frigida sp. nov. isolated from streams, lakes and regoliths.</title>
        <authorList>
            <person name="Holochova P."/>
            <person name="Sedlacek I."/>
            <person name="Kralova S."/>
            <person name="Maslanova I."/>
            <person name="Busse H.-J."/>
            <person name="Stankova E."/>
            <person name="Vrbovska V."/>
            <person name="Kovarovic V."/>
            <person name="Bartak M."/>
            <person name="Svec P."/>
            <person name="Pantucek R."/>
        </authorList>
    </citation>
    <scope>NUCLEOTIDE SEQUENCE [LARGE SCALE GENOMIC DNA]</scope>
    <source>
        <strain evidence="1 2">CCM 8692</strain>
    </source>
</reference>
<accession>A0ABX0LMD3</accession>
<evidence type="ECO:0000313" key="2">
    <source>
        <dbReference type="Proteomes" id="UP000785613"/>
    </source>
</evidence>
<dbReference type="Proteomes" id="UP000785613">
    <property type="component" value="Unassembled WGS sequence"/>
</dbReference>
<keyword evidence="2" id="KW-1185">Reference proteome</keyword>
<dbReference type="EMBL" id="VUYU01000014">
    <property type="protein sequence ID" value="NHZ35819.1"/>
    <property type="molecule type" value="Genomic_DNA"/>
</dbReference>
<dbReference type="Pfam" id="PF13620">
    <property type="entry name" value="CarboxypepD_reg"/>
    <property type="match status" value="1"/>
</dbReference>
<comment type="caution">
    <text evidence="1">The sequence shown here is derived from an EMBL/GenBank/DDBJ whole genome shotgun (WGS) entry which is preliminary data.</text>
</comment>
<gene>
    <name evidence="1" type="ORF">F0185_19830</name>
</gene>
<dbReference type="SUPFAM" id="SSF49464">
    <property type="entry name" value="Carboxypeptidase regulatory domain-like"/>
    <property type="match status" value="1"/>
</dbReference>
<sequence length="304" mass="33279">MKKTSPITVASTAKRRLLQCLAVSIALSLVWWVPSAKSQNSTQSIDVDARGKEMDAYVAQQQLIRDREHARTRGNIEGQVRDKSTGRPLKNVMVAANSLGSITDEAGHFRINILEPGMVTVFASRDDLISVKQNMAVVAGKTTPVMFEMVSSAPPCCRLEGKWAISFQLMRGKPVQANSNSANGTIHFSTSFWTRLFREKVPKNSTLQESGEYEVDLRPFFGNNIASAASSSEFPDGNGFANKLKEASGSVFNGNEVHIQTIPQLSHGGLALDGHIDTDGAIRGHWIKRDYAPMHSGSFVMTRL</sequence>
<name>A0ABX0LMD3_9BURK</name>
<dbReference type="Gene3D" id="2.60.40.1120">
    <property type="entry name" value="Carboxypeptidase-like, regulatory domain"/>
    <property type="match status" value="1"/>
</dbReference>